<dbReference type="EnsemblPlants" id="AET1Gv20462700.1">
    <property type="protein sequence ID" value="AET1Gv20462700.1"/>
    <property type="gene ID" value="AET1Gv20462700"/>
</dbReference>
<dbReference type="Proteomes" id="UP000015105">
    <property type="component" value="Chromosome 1D"/>
</dbReference>
<evidence type="ECO:0000313" key="1">
    <source>
        <dbReference type="EnsemblPlants" id="AET1Gv20462700.1"/>
    </source>
</evidence>
<accession>A0A452YLT0</accession>
<sequence length="277" mass="29173">QRATAADTRGMMHFALRGTAAAGRRKAAHARSASHPCHCQCHPVHTRLDAGVRALRAWSASATDGTSGLAHVEAVLAVLGEFLALPQAAAALRHDASACDRFLTLADAYGSFEQALLALKQSVAQLRAGVRLGDGVMVAASLRARRRAEKELFGLAAAMRHASRHTMLAPVHAADGEVTGVVAEAAAATASASEAIFLWCATMSPDVSAVVETVRSNAWLARLLVVHVAKKAVSLPETAAALERLEERIGELESGSEKVFSSLLQTRVSLLNIHNTL</sequence>
<dbReference type="InterPro" id="IPR004320">
    <property type="entry name" value="BPS1_pln"/>
</dbReference>
<reference evidence="1" key="3">
    <citation type="journal article" date="2017" name="Nature">
        <title>Genome sequence of the progenitor of the wheat D genome Aegilops tauschii.</title>
        <authorList>
            <person name="Luo M.C."/>
            <person name="Gu Y.Q."/>
            <person name="Puiu D."/>
            <person name="Wang H."/>
            <person name="Twardziok S.O."/>
            <person name="Deal K.R."/>
            <person name="Huo N."/>
            <person name="Zhu T."/>
            <person name="Wang L."/>
            <person name="Wang Y."/>
            <person name="McGuire P.E."/>
            <person name="Liu S."/>
            <person name="Long H."/>
            <person name="Ramasamy R.K."/>
            <person name="Rodriguez J.C."/>
            <person name="Van S.L."/>
            <person name="Yuan L."/>
            <person name="Wang Z."/>
            <person name="Xia Z."/>
            <person name="Xiao L."/>
            <person name="Anderson O.D."/>
            <person name="Ouyang S."/>
            <person name="Liang Y."/>
            <person name="Zimin A.V."/>
            <person name="Pertea G."/>
            <person name="Qi P."/>
            <person name="Bennetzen J.L."/>
            <person name="Dai X."/>
            <person name="Dawson M.W."/>
            <person name="Muller H.G."/>
            <person name="Kugler K."/>
            <person name="Rivarola-Duarte L."/>
            <person name="Spannagl M."/>
            <person name="Mayer K.F.X."/>
            <person name="Lu F.H."/>
            <person name="Bevan M.W."/>
            <person name="Leroy P."/>
            <person name="Li P."/>
            <person name="You F.M."/>
            <person name="Sun Q."/>
            <person name="Liu Z."/>
            <person name="Lyons E."/>
            <person name="Wicker T."/>
            <person name="Salzberg S.L."/>
            <person name="Devos K.M."/>
            <person name="Dvorak J."/>
        </authorList>
    </citation>
    <scope>NUCLEOTIDE SEQUENCE [LARGE SCALE GENOMIC DNA]</scope>
    <source>
        <strain evidence="1">cv. AL8/78</strain>
    </source>
</reference>
<dbReference type="Pfam" id="PF03087">
    <property type="entry name" value="BPS1"/>
    <property type="match status" value="1"/>
</dbReference>
<dbReference type="PANTHER" id="PTHR33070:SF5">
    <property type="entry name" value="OS10G0510100 PROTEIN"/>
    <property type="match status" value="1"/>
</dbReference>
<keyword evidence="2" id="KW-1185">Reference proteome</keyword>
<dbReference type="PANTHER" id="PTHR33070">
    <property type="entry name" value="OS06G0725500 PROTEIN"/>
    <property type="match status" value="1"/>
</dbReference>
<dbReference type="GO" id="GO:0048367">
    <property type="term" value="P:shoot system development"/>
    <property type="evidence" value="ECO:0007669"/>
    <property type="project" value="InterPro"/>
</dbReference>
<dbReference type="GO" id="GO:0048364">
    <property type="term" value="P:root development"/>
    <property type="evidence" value="ECO:0007669"/>
    <property type="project" value="InterPro"/>
</dbReference>
<organism evidence="1 2">
    <name type="scientific">Aegilops tauschii subsp. strangulata</name>
    <name type="common">Goatgrass</name>
    <dbReference type="NCBI Taxonomy" id="200361"/>
    <lineage>
        <taxon>Eukaryota</taxon>
        <taxon>Viridiplantae</taxon>
        <taxon>Streptophyta</taxon>
        <taxon>Embryophyta</taxon>
        <taxon>Tracheophyta</taxon>
        <taxon>Spermatophyta</taxon>
        <taxon>Magnoliopsida</taxon>
        <taxon>Liliopsida</taxon>
        <taxon>Poales</taxon>
        <taxon>Poaceae</taxon>
        <taxon>BOP clade</taxon>
        <taxon>Pooideae</taxon>
        <taxon>Triticodae</taxon>
        <taxon>Triticeae</taxon>
        <taxon>Triticinae</taxon>
        <taxon>Aegilops</taxon>
    </lineage>
</organism>
<reference evidence="1" key="5">
    <citation type="journal article" date="2021" name="G3 (Bethesda)">
        <title>Aegilops tauschii genome assembly Aet v5.0 features greater sequence contiguity and improved annotation.</title>
        <authorList>
            <person name="Wang L."/>
            <person name="Zhu T."/>
            <person name="Rodriguez J.C."/>
            <person name="Deal K.R."/>
            <person name="Dubcovsky J."/>
            <person name="McGuire P.E."/>
            <person name="Lux T."/>
            <person name="Spannagl M."/>
            <person name="Mayer K.F.X."/>
            <person name="Baldrich P."/>
            <person name="Meyers B.C."/>
            <person name="Huo N."/>
            <person name="Gu Y.Q."/>
            <person name="Zhou H."/>
            <person name="Devos K.M."/>
            <person name="Bennetzen J.L."/>
            <person name="Unver T."/>
            <person name="Budak H."/>
            <person name="Gulick P.J."/>
            <person name="Galiba G."/>
            <person name="Kalapos B."/>
            <person name="Nelson D.R."/>
            <person name="Li P."/>
            <person name="You F.M."/>
            <person name="Luo M.C."/>
            <person name="Dvorak J."/>
        </authorList>
    </citation>
    <scope>NUCLEOTIDE SEQUENCE [LARGE SCALE GENOMIC DNA]</scope>
    <source>
        <strain evidence="1">cv. AL8/78</strain>
    </source>
</reference>
<dbReference type="STRING" id="200361.A0A452YLT0"/>
<reference evidence="2" key="1">
    <citation type="journal article" date="2014" name="Science">
        <title>Ancient hybridizations among the ancestral genomes of bread wheat.</title>
        <authorList>
            <consortium name="International Wheat Genome Sequencing Consortium,"/>
            <person name="Marcussen T."/>
            <person name="Sandve S.R."/>
            <person name="Heier L."/>
            <person name="Spannagl M."/>
            <person name="Pfeifer M."/>
            <person name="Jakobsen K.S."/>
            <person name="Wulff B.B."/>
            <person name="Steuernagel B."/>
            <person name="Mayer K.F."/>
            <person name="Olsen O.A."/>
        </authorList>
    </citation>
    <scope>NUCLEOTIDE SEQUENCE [LARGE SCALE GENOMIC DNA]</scope>
    <source>
        <strain evidence="2">cv. AL8/78</strain>
    </source>
</reference>
<name>A0A452YLT0_AEGTS</name>
<protein>
    <submittedName>
        <fullName evidence="1">Uncharacterized protein</fullName>
    </submittedName>
</protein>
<evidence type="ECO:0000313" key="2">
    <source>
        <dbReference type="Proteomes" id="UP000015105"/>
    </source>
</evidence>
<reference evidence="1" key="4">
    <citation type="submission" date="2019-03" db="UniProtKB">
        <authorList>
            <consortium name="EnsemblPlants"/>
        </authorList>
    </citation>
    <scope>IDENTIFICATION</scope>
</reference>
<reference evidence="2" key="2">
    <citation type="journal article" date="2017" name="Nat. Plants">
        <title>The Aegilops tauschii genome reveals multiple impacts of transposons.</title>
        <authorList>
            <person name="Zhao G."/>
            <person name="Zou C."/>
            <person name="Li K."/>
            <person name="Wang K."/>
            <person name="Li T."/>
            <person name="Gao L."/>
            <person name="Zhang X."/>
            <person name="Wang H."/>
            <person name="Yang Z."/>
            <person name="Liu X."/>
            <person name="Jiang W."/>
            <person name="Mao L."/>
            <person name="Kong X."/>
            <person name="Jiao Y."/>
            <person name="Jia J."/>
        </authorList>
    </citation>
    <scope>NUCLEOTIDE SEQUENCE [LARGE SCALE GENOMIC DNA]</scope>
    <source>
        <strain evidence="2">cv. AL8/78</strain>
    </source>
</reference>
<dbReference type="Gramene" id="AET1Gv20462700.1">
    <property type="protein sequence ID" value="AET1Gv20462700.1"/>
    <property type="gene ID" value="AET1Gv20462700"/>
</dbReference>
<proteinExistence type="predicted"/>
<dbReference type="AlphaFoldDB" id="A0A452YLT0"/>